<protein>
    <submittedName>
        <fullName evidence="2">Uncharacterized protein</fullName>
    </submittedName>
</protein>
<proteinExistence type="predicted"/>
<evidence type="ECO:0000313" key="2">
    <source>
        <dbReference type="EMBL" id="CAH0373821.1"/>
    </source>
</evidence>
<organism evidence="2 3">
    <name type="scientific">Pelagomonas calceolata</name>
    <dbReference type="NCBI Taxonomy" id="35677"/>
    <lineage>
        <taxon>Eukaryota</taxon>
        <taxon>Sar</taxon>
        <taxon>Stramenopiles</taxon>
        <taxon>Ochrophyta</taxon>
        <taxon>Pelagophyceae</taxon>
        <taxon>Pelagomonadales</taxon>
        <taxon>Pelagomonadaceae</taxon>
        <taxon>Pelagomonas</taxon>
    </lineage>
</organism>
<keyword evidence="1" id="KW-0812">Transmembrane</keyword>
<accession>A0A8J2SN18</accession>
<reference evidence="2" key="1">
    <citation type="submission" date="2021-11" db="EMBL/GenBank/DDBJ databases">
        <authorList>
            <consortium name="Genoscope - CEA"/>
            <person name="William W."/>
        </authorList>
    </citation>
    <scope>NUCLEOTIDE SEQUENCE</scope>
</reference>
<sequence>MGSWQTGRGRRRGPYFAGLPACRADRRGPAGLGDAGAFLAAGFLAAGFLADLAAGLGAGAFFGVALGLATVFFFAGAFLAAGFLAAGFLALFLAGAGSSSGSALLNGLIDLKKLTMAAMVAQSGFAGYGNARLSLRGFRQGCCPDGGFVVLGACVTAGRFGRTRCCAAALAAAPQQRGPAVPPRGSRALSQPHLRVLTAAARAARLAPFEARRLRVVSKLSYSTKHNKVETRSGDVVLRRE</sequence>
<evidence type="ECO:0000313" key="3">
    <source>
        <dbReference type="Proteomes" id="UP000789595"/>
    </source>
</evidence>
<keyword evidence="1" id="KW-0472">Membrane</keyword>
<feature type="transmembrane region" description="Helical" evidence="1">
    <location>
        <begin position="61"/>
        <end position="94"/>
    </location>
</feature>
<keyword evidence="1" id="KW-1133">Transmembrane helix</keyword>
<keyword evidence="3" id="KW-1185">Reference proteome</keyword>
<evidence type="ECO:0000256" key="1">
    <source>
        <dbReference type="SAM" id="Phobius"/>
    </source>
</evidence>
<comment type="caution">
    <text evidence="2">The sequence shown here is derived from an EMBL/GenBank/DDBJ whole genome shotgun (WGS) entry which is preliminary data.</text>
</comment>
<dbReference type="Proteomes" id="UP000789595">
    <property type="component" value="Unassembled WGS sequence"/>
</dbReference>
<name>A0A8J2SN18_9STRA</name>
<dbReference type="EMBL" id="CAKKNE010000004">
    <property type="protein sequence ID" value="CAH0373821.1"/>
    <property type="molecule type" value="Genomic_DNA"/>
</dbReference>
<dbReference type="AlphaFoldDB" id="A0A8J2SN18"/>
<feature type="transmembrane region" description="Helical" evidence="1">
    <location>
        <begin position="35"/>
        <end position="54"/>
    </location>
</feature>
<gene>
    <name evidence="2" type="ORF">PECAL_4P10620</name>
</gene>